<sequence>MLSAELKPSESHPLRSLVCPNLTEYSYILSAEWERGWGDEEMGS</sequence>
<proteinExistence type="predicted"/>
<dbReference type="EMBL" id="CP182909">
    <property type="protein sequence ID" value="XPM66758.1"/>
    <property type="molecule type" value="Genomic_DNA"/>
</dbReference>
<name>A0ACD5H0I0_9CYAN</name>
<keyword evidence="2" id="KW-1185">Reference proteome</keyword>
<reference evidence="1 2" key="1">
    <citation type="journal article" date="2016" name="Genome Announc.">
        <title>Draft Genome Sequence of the Thermotolerant Cyanobacterium Desertifilum sp. IPPAS B-1220.</title>
        <authorList>
            <person name="Mironov K.S."/>
            <person name="Sinetova M.A."/>
            <person name="Bolatkhan K."/>
            <person name="Zayadan B.K."/>
            <person name="Ustinova V.V."/>
            <person name="Kupriyanova E.V."/>
            <person name="Skrypnik A.N."/>
            <person name="Gogoleva N.E."/>
            <person name="Gogolev Y.V."/>
            <person name="Los D.A."/>
        </authorList>
    </citation>
    <scope>NUCLEOTIDE SEQUENCE [LARGE SCALE GENOMIC DNA]</scope>
    <source>
        <strain evidence="1 2">IPPAS B-1220</strain>
    </source>
</reference>
<protein>
    <submittedName>
        <fullName evidence="1">Uncharacterized protein</fullName>
    </submittedName>
</protein>
<evidence type="ECO:0000313" key="1">
    <source>
        <dbReference type="EMBL" id="XPM66758.1"/>
    </source>
</evidence>
<organism evidence="1 2">
    <name type="scientific">Desertifilum tharense IPPAS B-1220</name>
    <dbReference type="NCBI Taxonomy" id="1781255"/>
    <lineage>
        <taxon>Bacteria</taxon>
        <taxon>Bacillati</taxon>
        <taxon>Cyanobacteriota</taxon>
        <taxon>Cyanophyceae</taxon>
        <taxon>Desertifilales</taxon>
        <taxon>Desertifilaceae</taxon>
        <taxon>Desertifilum</taxon>
    </lineage>
</organism>
<accession>A0ACD5H0I0</accession>
<gene>
    <name evidence="1" type="ORF">BH720_016915</name>
</gene>
<dbReference type="Proteomes" id="UP000095472">
    <property type="component" value="Chromosome"/>
</dbReference>
<evidence type="ECO:0000313" key="2">
    <source>
        <dbReference type="Proteomes" id="UP000095472"/>
    </source>
</evidence>